<dbReference type="RefSeq" id="WP_169748423.1">
    <property type="nucleotide sequence ID" value="NZ_BAAAUP010000002.1"/>
</dbReference>
<dbReference type="PANTHER" id="PTHR11328">
    <property type="entry name" value="MAJOR FACILITATOR SUPERFAMILY DOMAIN-CONTAINING PROTEIN"/>
    <property type="match status" value="1"/>
</dbReference>
<evidence type="ECO:0000313" key="4">
    <source>
        <dbReference type="Proteomes" id="UP000033956"/>
    </source>
</evidence>
<evidence type="ECO:0000256" key="1">
    <source>
        <dbReference type="SAM" id="MobiDB-lite"/>
    </source>
</evidence>
<comment type="caution">
    <text evidence="3">The sequence shown here is derived from an EMBL/GenBank/DDBJ whole genome shotgun (WGS) entry which is preliminary data.</text>
</comment>
<feature type="transmembrane region" description="Helical" evidence="2">
    <location>
        <begin position="421"/>
        <end position="446"/>
    </location>
</feature>
<feature type="transmembrane region" description="Helical" evidence="2">
    <location>
        <begin position="173"/>
        <end position="196"/>
    </location>
</feature>
<reference evidence="3 4" key="1">
    <citation type="submission" date="2015-02" db="EMBL/GenBank/DDBJ databases">
        <title>Draft genome sequences of ten Microbacterium spp. with emphasis on heavy metal contaminated environments.</title>
        <authorList>
            <person name="Corretto E."/>
        </authorList>
    </citation>
    <scope>NUCLEOTIDE SEQUENCE [LARGE SCALE GENOMIC DNA]</scope>
    <source>
        <strain evidence="3 4">DSM 12510</strain>
    </source>
</reference>
<keyword evidence="2" id="KW-0812">Transmembrane</keyword>
<dbReference type="PANTHER" id="PTHR11328:SF24">
    <property type="entry name" value="MAJOR FACILITATOR SUPERFAMILY (MFS) PROFILE DOMAIN-CONTAINING PROTEIN"/>
    <property type="match status" value="1"/>
</dbReference>
<dbReference type="GO" id="GO:0005886">
    <property type="term" value="C:plasma membrane"/>
    <property type="evidence" value="ECO:0007669"/>
    <property type="project" value="TreeGrafter"/>
</dbReference>
<dbReference type="EMBL" id="JYIZ01000057">
    <property type="protein sequence ID" value="KJL37493.1"/>
    <property type="molecule type" value="Genomic_DNA"/>
</dbReference>
<evidence type="ECO:0000256" key="2">
    <source>
        <dbReference type="SAM" id="Phobius"/>
    </source>
</evidence>
<organism evidence="3 4">
    <name type="scientific">Microbacterium terrae</name>
    <dbReference type="NCBI Taxonomy" id="69369"/>
    <lineage>
        <taxon>Bacteria</taxon>
        <taxon>Bacillati</taxon>
        <taxon>Actinomycetota</taxon>
        <taxon>Actinomycetes</taxon>
        <taxon>Micrococcales</taxon>
        <taxon>Microbacteriaceae</taxon>
        <taxon>Microbacterium</taxon>
    </lineage>
</organism>
<sequence>MASPEAPPQTRPTAEEREAERALKKQDRVSIWKAIPWSTPTMSMSALVSMTSFFTIYATDTLHLNIAVVGGLLVAVKVIDAIGALLAGYLVDRAPETRWGKARPFDLTVIACWALTAFMFSAPGALGDVAKYVWIFTSYLLLTALFMPLFGANSPLFTSRVFPRREHYTDMGAKGAIVVVVVSICITIAMPIAIGQAGKDPAAWSLVAISIAIPATLLGLVRFWLFREDPKAAVVTETAVKFKDIFQVLRHNPYIWVLSGLAALSGIYGGIAAGTYYFRYIVGDISLMGVASVSGIVIIPIMIALPALVRRFSISRLIAFGCFIGTAGFMLMSVAGSNLALIIVAGLMTAMSALPVAFLAPILVLDNSTYNEWKGLRRLESVGGAVFTFATTVGGALAVGIAGAVLSLSGYDGSLDTQGPAAIAGIVAVNSWIPGILAFTTGLVALGYDRLEGRIKEISVEVLERRATAATAAGDASAPSDELGGTEAVRTIRAESGAPFTKDLSDD</sequence>
<feature type="transmembrane region" description="Helical" evidence="2">
    <location>
        <begin position="317"/>
        <end position="335"/>
    </location>
</feature>
<dbReference type="Pfam" id="PF13347">
    <property type="entry name" value="MFS_2"/>
    <property type="match status" value="1"/>
</dbReference>
<evidence type="ECO:0000313" key="3">
    <source>
        <dbReference type="EMBL" id="KJL37493.1"/>
    </source>
</evidence>
<feature type="transmembrane region" description="Helical" evidence="2">
    <location>
        <begin position="254"/>
        <end position="279"/>
    </location>
</feature>
<keyword evidence="4" id="KW-1185">Reference proteome</keyword>
<dbReference type="Proteomes" id="UP000033956">
    <property type="component" value="Unassembled WGS sequence"/>
</dbReference>
<keyword evidence="2" id="KW-0472">Membrane</keyword>
<dbReference type="GO" id="GO:0015293">
    <property type="term" value="F:symporter activity"/>
    <property type="evidence" value="ECO:0007669"/>
    <property type="project" value="InterPro"/>
</dbReference>
<dbReference type="SUPFAM" id="SSF103473">
    <property type="entry name" value="MFS general substrate transporter"/>
    <property type="match status" value="1"/>
</dbReference>
<gene>
    <name evidence="3" type="primary">uidB</name>
    <name evidence="3" type="ORF">RS81_03250</name>
</gene>
<proteinExistence type="predicted"/>
<dbReference type="InterPro" id="IPR039672">
    <property type="entry name" value="MFS_2"/>
</dbReference>
<dbReference type="AlphaFoldDB" id="A0A0M2H1Q1"/>
<feature type="transmembrane region" description="Helical" evidence="2">
    <location>
        <begin position="285"/>
        <end position="305"/>
    </location>
</feature>
<feature type="transmembrane region" description="Helical" evidence="2">
    <location>
        <begin position="386"/>
        <end position="409"/>
    </location>
</feature>
<accession>A0A0M2H1Q1</accession>
<dbReference type="PATRIC" id="fig|92835.4.peg.3280"/>
<feature type="region of interest" description="Disordered" evidence="1">
    <location>
        <begin position="470"/>
        <end position="489"/>
    </location>
</feature>
<dbReference type="STRING" id="92835.RS81_03250"/>
<feature type="compositionally biased region" description="Low complexity" evidence="1">
    <location>
        <begin position="470"/>
        <end position="481"/>
    </location>
</feature>
<feature type="transmembrane region" description="Helical" evidence="2">
    <location>
        <begin position="64"/>
        <end position="92"/>
    </location>
</feature>
<name>A0A0M2H1Q1_9MICO</name>
<dbReference type="Gene3D" id="1.20.1250.20">
    <property type="entry name" value="MFS general substrate transporter like domains"/>
    <property type="match status" value="2"/>
</dbReference>
<keyword evidence="2" id="KW-1133">Transmembrane helix</keyword>
<feature type="transmembrane region" description="Helical" evidence="2">
    <location>
        <begin position="34"/>
        <end position="58"/>
    </location>
</feature>
<dbReference type="GO" id="GO:0008643">
    <property type="term" value="P:carbohydrate transport"/>
    <property type="evidence" value="ECO:0007669"/>
    <property type="project" value="InterPro"/>
</dbReference>
<feature type="transmembrane region" description="Helical" evidence="2">
    <location>
        <begin position="202"/>
        <end position="225"/>
    </location>
</feature>
<feature type="transmembrane region" description="Helical" evidence="2">
    <location>
        <begin position="104"/>
        <end position="126"/>
    </location>
</feature>
<dbReference type="InterPro" id="IPR036259">
    <property type="entry name" value="MFS_trans_sf"/>
</dbReference>
<protein>
    <submittedName>
        <fullName evidence="3">Glucuronide carrier protein</fullName>
    </submittedName>
</protein>
<feature type="transmembrane region" description="Helical" evidence="2">
    <location>
        <begin position="132"/>
        <end position="152"/>
    </location>
</feature>
<feature type="transmembrane region" description="Helical" evidence="2">
    <location>
        <begin position="341"/>
        <end position="365"/>
    </location>
</feature>